<feature type="domain" description="F-box" evidence="1">
    <location>
        <begin position="53"/>
        <end position="92"/>
    </location>
</feature>
<proteinExistence type="predicted"/>
<dbReference type="SUPFAM" id="SSF81383">
    <property type="entry name" value="F-box domain"/>
    <property type="match status" value="1"/>
</dbReference>
<dbReference type="InterPro" id="IPR032675">
    <property type="entry name" value="LRR_dom_sf"/>
</dbReference>
<dbReference type="Proteomes" id="UP000256964">
    <property type="component" value="Unassembled WGS sequence"/>
</dbReference>
<name>A0A371CT40_9APHY</name>
<keyword evidence="3" id="KW-1185">Reference proteome</keyword>
<dbReference type="InterPro" id="IPR036047">
    <property type="entry name" value="F-box-like_dom_sf"/>
</dbReference>
<organism evidence="2 3">
    <name type="scientific">Lentinus brumalis</name>
    <dbReference type="NCBI Taxonomy" id="2498619"/>
    <lineage>
        <taxon>Eukaryota</taxon>
        <taxon>Fungi</taxon>
        <taxon>Dikarya</taxon>
        <taxon>Basidiomycota</taxon>
        <taxon>Agaricomycotina</taxon>
        <taxon>Agaricomycetes</taxon>
        <taxon>Polyporales</taxon>
        <taxon>Polyporaceae</taxon>
        <taxon>Lentinus</taxon>
    </lineage>
</organism>
<dbReference type="Gene3D" id="1.20.1280.50">
    <property type="match status" value="1"/>
</dbReference>
<dbReference type="InterPro" id="IPR001810">
    <property type="entry name" value="F-box_dom"/>
</dbReference>
<reference evidence="2 3" key="1">
    <citation type="journal article" date="2018" name="Biotechnol. Biofuels">
        <title>Integrative visual omics of the white-rot fungus Polyporus brumalis exposes the biotechnological potential of its oxidative enzymes for delignifying raw plant biomass.</title>
        <authorList>
            <person name="Miyauchi S."/>
            <person name="Rancon A."/>
            <person name="Drula E."/>
            <person name="Hage H."/>
            <person name="Chaduli D."/>
            <person name="Favel A."/>
            <person name="Grisel S."/>
            <person name="Henrissat B."/>
            <person name="Herpoel-Gimbert I."/>
            <person name="Ruiz-Duenas F.J."/>
            <person name="Chevret D."/>
            <person name="Hainaut M."/>
            <person name="Lin J."/>
            <person name="Wang M."/>
            <person name="Pangilinan J."/>
            <person name="Lipzen A."/>
            <person name="Lesage-Meessen L."/>
            <person name="Navarro D."/>
            <person name="Riley R."/>
            <person name="Grigoriev I.V."/>
            <person name="Zhou S."/>
            <person name="Raouche S."/>
            <person name="Rosso M.N."/>
        </authorList>
    </citation>
    <scope>NUCLEOTIDE SEQUENCE [LARGE SCALE GENOMIC DNA]</scope>
    <source>
        <strain evidence="2 3">BRFM 1820</strain>
    </source>
</reference>
<accession>A0A371CT40</accession>
<dbReference type="OrthoDB" id="3172239at2759"/>
<evidence type="ECO:0000313" key="2">
    <source>
        <dbReference type="EMBL" id="RDX43464.1"/>
    </source>
</evidence>
<dbReference type="SUPFAM" id="SSF52047">
    <property type="entry name" value="RNI-like"/>
    <property type="match status" value="1"/>
</dbReference>
<evidence type="ECO:0000313" key="3">
    <source>
        <dbReference type="Proteomes" id="UP000256964"/>
    </source>
</evidence>
<dbReference type="AlphaFoldDB" id="A0A371CT40"/>
<dbReference type="Gene3D" id="3.80.10.10">
    <property type="entry name" value="Ribonuclease Inhibitor"/>
    <property type="match status" value="1"/>
</dbReference>
<dbReference type="EMBL" id="KZ857464">
    <property type="protein sequence ID" value="RDX43464.1"/>
    <property type="molecule type" value="Genomic_DNA"/>
</dbReference>
<evidence type="ECO:0000259" key="1">
    <source>
        <dbReference type="Pfam" id="PF12937"/>
    </source>
</evidence>
<protein>
    <recommendedName>
        <fullName evidence="1">F-box domain-containing protein</fullName>
    </recommendedName>
</protein>
<gene>
    <name evidence="2" type="ORF">OH76DRAFT_1200528</name>
</gene>
<sequence>MFDDCISSQERACLGGLSPAEAQVDENEEINNLHERTCGLRRLYNSAASINAKLPVEILVEIFRLAGPSFGPKEAIRLTHVCHAWRTLIHGTPVYWIDFLFPPPGHFLIGDTMKSASVVLGAITRSAPMRIKMGLYGDFLPALRHPAAEAHLHRITILHLDCRTMDDRDMRPFFDLSLPSLESLVVRMNCFIAIRPKNISAESPARFPRLRSLKTTCTSFPLAWVGAPLRVLEIWAVEEEAATPREVCHLRCCFLRSIPELFKVLGRCPDLEQLRLSGCLPCRGPKWDRDPAVPTPRLDRLAKFEINDDTELTRLFLEYFSPPRETFIAICTDSSYDALSEFLPAKDTLLALPLIQQVVCSACRPEEVYPHTVYGFAEAADGMYRARLAVLSSDKSVLHPWGRREVRDTIDLLRFFRGFAPIFSPAAVVGLDGSQINL</sequence>
<dbReference type="Pfam" id="PF12937">
    <property type="entry name" value="F-box-like"/>
    <property type="match status" value="1"/>
</dbReference>